<organism evidence="2 3">
    <name type="scientific">Ricinus communis</name>
    <name type="common">Castor bean</name>
    <dbReference type="NCBI Taxonomy" id="3988"/>
    <lineage>
        <taxon>Eukaryota</taxon>
        <taxon>Viridiplantae</taxon>
        <taxon>Streptophyta</taxon>
        <taxon>Embryophyta</taxon>
        <taxon>Tracheophyta</taxon>
        <taxon>Spermatophyta</taxon>
        <taxon>Magnoliopsida</taxon>
        <taxon>eudicotyledons</taxon>
        <taxon>Gunneridae</taxon>
        <taxon>Pentapetalae</taxon>
        <taxon>rosids</taxon>
        <taxon>fabids</taxon>
        <taxon>Malpighiales</taxon>
        <taxon>Euphorbiaceae</taxon>
        <taxon>Acalyphoideae</taxon>
        <taxon>Acalypheae</taxon>
        <taxon>Ricinus</taxon>
    </lineage>
</organism>
<dbReference type="Proteomes" id="UP000008311">
    <property type="component" value="Unassembled WGS sequence"/>
</dbReference>
<reference evidence="3" key="1">
    <citation type="journal article" date="2010" name="Nat. Biotechnol.">
        <title>Draft genome sequence of the oilseed species Ricinus communis.</title>
        <authorList>
            <person name="Chan A.P."/>
            <person name="Crabtree J."/>
            <person name="Zhao Q."/>
            <person name="Lorenzi H."/>
            <person name="Orvis J."/>
            <person name="Puiu D."/>
            <person name="Melake-Berhan A."/>
            <person name="Jones K.M."/>
            <person name="Redman J."/>
            <person name="Chen G."/>
            <person name="Cahoon E.B."/>
            <person name="Gedil M."/>
            <person name="Stanke M."/>
            <person name="Haas B.J."/>
            <person name="Wortman J.R."/>
            <person name="Fraser-Liggett C.M."/>
            <person name="Ravel J."/>
            <person name="Rabinowicz P.D."/>
        </authorList>
    </citation>
    <scope>NUCLEOTIDE SEQUENCE [LARGE SCALE GENOMIC DNA]</scope>
    <source>
        <strain evidence="3">cv. Hale</strain>
    </source>
</reference>
<keyword evidence="1" id="KW-0813">Transport</keyword>
<name>B9RX30_RICCO</name>
<accession>B9RX30</accession>
<evidence type="ECO:0000313" key="2">
    <source>
        <dbReference type="EMBL" id="EEF44059.1"/>
    </source>
</evidence>
<protein>
    <submittedName>
        <fullName evidence="2">Uncharacterized protein</fullName>
    </submittedName>
</protein>
<dbReference type="PANTHER" id="PTHR31752">
    <property type="entry name" value="AUXIN EFFLUX CARRIER COMPONENT 1B-RELATED"/>
    <property type="match status" value="1"/>
</dbReference>
<dbReference type="eggNOG" id="ENOG502QRM7">
    <property type="taxonomic scope" value="Eukaryota"/>
</dbReference>
<dbReference type="InterPro" id="IPR051107">
    <property type="entry name" value="Auxin_Efflux_Carrier"/>
</dbReference>
<dbReference type="EMBL" id="EQ973826">
    <property type="protein sequence ID" value="EEF44059.1"/>
    <property type="molecule type" value="Genomic_DNA"/>
</dbReference>
<evidence type="ECO:0000313" key="3">
    <source>
        <dbReference type="Proteomes" id="UP000008311"/>
    </source>
</evidence>
<evidence type="ECO:0000256" key="1">
    <source>
        <dbReference type="ARBA" id="ARBA00022448"/>
    </source>
</evidence>
<dbReference type="InParanoid" id="B9RX30"/>
<dbReference type="STRING" id="3988.B9RX30"/>
<dbReference type="AlphaFoldDB" id="B9RX30"/>
<sequence length="148" mass="16222">MGIPLLIVMYDKYVDSLMVQYRGAKMLIMEQFPETAASIVLFKMDSDVVSLDGRDLLETDAKIGSDGKLHVAVRKSKASKRSLGHGSFFGLTHPSNLTGAEIYCLSSSQNPTLRALRNLVVSASYPMPNPEFSFTSAKTATSPDRIIF</sequence>
<gene>
    <name evidence="2" type="ORF">RCOM_0816810</name>
</gene>
<proteinExistence type="predicted"/>
<keyword evidence="3" id="KW-1185">Reference proteome</keyword>
<dbReference type="PANTHER" id="PTHR31752:SF72">
    <property type="entry name" value="AUXIN EFFLUX CARRIER COMPONENT 3A"/>
    <property type="match status" value="1"/>
</dbReference>